<organism evidence="3 4">
    <name type="scientific">Mya arenaria</name>
    <name type="common">Soft-shell clam</name>
    <dbReference type="NCBI Taxonomy" id="6604"/>
    <lineage>
        <taxon>Eukaryota</taxon>
        <taxon>Metazoa</taxon>
        <taxon>Spiralia</taxon>
        <taxon>Lophotrochozoa</taxon>
        <taxon>Mollusca</taxon>
        <taxon>Bivalvia</taxon>
        <taxon>Autobranchia</taxon>
        <taxon>Heteroconchia</taxon>
        <taxon>Euheterodonta</taxon>
        <taxon>Imparidentia</taxon>
        <taxon>Neoheterodontei</taxon>
        <taxon>Myida</taxon>
        <taxon>Myoidea</taxon>
        <taxon>Myidae</taxon>
        <taxon>Mya</taxon>
    </lineage>
</organism>
<sequence length="104" mass="11073">MGFPNGAPDLACKGMKPGHLPTTTSGTNPFMLNISSTTYKPGDTVTVGTQNSVDQEEEAVGEFVSLDSSIQKHVCGNSHSRTEVFPKQILVGCFLSCHYPGIDL</sequence>
<gene>
    <name evidence="3" type="ORF">MAR_019163</name>
</gene>
<evidence type="ECO:0000313" key="4">
    <source>
        <dbReference type="Proteomes" id="UP001164746"/>
    </source>
</evidence>
<keyword evidence="4" id="KW-1185">Reference proteome</keyword>
<reference evidence="3" key="1">
    <citation type="submission" date="2022-11" db="EMBL/GenBank/DDBJ databases">
        <title>Centuries of genome instability and evolution in soft-shell clam transmissible cancer (bioRxiv).</title>
        <authorList>
            <person name="Hart S.F.M."/>
            <person name="Yonemitsu M.A."/>
            <person name="Giersch R.M."/>
            <person name="Beal B.F."/>
            <person name="Arriagada G."/>
            <person name="Davis B.W."/>
            <person name="Ostrander E.A."/>
            <person name="Goff S.P."/>
            <person name="Metzger M.J."/>
        </authorList>
    </citation>
    <scope>NUCLEOTIDE SEQUENCE</scope>
    <source>
        <strain evidence="3">MELC-2E11</strain>
        <tissue evidence="3">Siphon/mantle</tissue>
    </source>
</reference>
<name>A0ABY7EJA3_MYAAR</name>
<evidence type="ECO:0000259" key="2">
    <source>
        <dbReference type="Pfam" id="PF02014"/>
    </source>
</evidence>
<dbReference type="EMBL" id="CP111017">
    <property type="protein sequence ID" value="WAR09205.1"/>
    <property type="molecule type" value="Genomic_DNA"/>
</dbReference>
<dbReference type="Proteomes" id="UP001164746">
    <property type="component" value="Chromosome 6"/>
</dbReference>
<dbReference type="Pfam" id="PF02014">
    <property type="entry name" value="Reeler"/>
    <property type="match status" value="1"/>
</dbReference>
<dbReference type="InterPro" id="IPR002861">
    <property type="entry name" value="Reeler_dom"/>
</dbReference>
<feature type="region of interest" description="Disordered" evidence="1">
    <location>
        <begin position="1"/>
        <end position="28"/>
    </location>
</feature>
<evidence type="ECO:0000256" key="1">
    <source>
        <dbReference type="SAM" id="MobiDB-lite"/>
    </source>
</evidence>
<evidence type="ECO:0000313" key="3">
    <source>
        <dbReference type="EMBL" id="WAR09205.1"/>
    </source>
</evidence>
<proteinExistence type="predicted"/>
<accession>A0ABY7EJA3</accession>
<protein>
    <recommendedName>
        <fullName evidence="2">Reelin domain-containing protein</fullName>
    </recommendedName>
</protein>
<feature type="domain" description="Reelin" evidence="2">
    <location>
        <begin position="12"/>
        <end position="54"/>
    </location>
</feature>